<evidence type="ECO:0000256" key="12">
    <source>
        <dbReference type="RuleBase" id="RU003832"/>
    </source>
</evidence>
<evidence type="ECO:0000256" key="10">
    <source>
        <dbReference type="ARBA" id="ARBA00023136"/>
    </source>
</evidence>
<dbReference type="SUPFAM" id="SSF53756">
    <property type="entry name" value="UDP-Glycosyltransferase/glycogen phosphorylase"/>
    <property type="match status" value="1"/>
</dbReference>
<dbReference type="GO" id="GO:0008417">
    <property type="term" value="F:fucosyltransferase activity"/>
    <property type="evidence" value="ECO:0007669"/>
    <property type="project" value="InterPro"/>
</dbReference>
<sequence length="425" mass="49483">MPADKINSKLHKSETHPQPINVQTVTMAKDKPSQFHSEESKRSNGLVILSQHDTDRQKLFWYLTIFKSVACLAAILLMMRFVGYNGPRERLIARHPKTKAILLWNADRDSAMWEYFQCGCVLTNKRDYAGGPIHAVVFNADRNFSLDGLIQINRTPGFLAVFAAKNPLSMAHNPLLEHGESVFNFTMTYRSDSNVVWTNYFFTAIPQKDSPPNSRSKQLGKTELDLRLQAKTRFVFYMVYEVNEYSLRESLYLQELRNYLELDAFITCHGYQDCSQYKFMLIFEPSECPDYVHPQIYEALAHYVVPVVVGGGNITNLVPPGSYINSAEFETPELLAQHLEDVAAEPLLYERFFNWHSTYRIHKNIHPYCALCRQMQYWQHRSQPGEFLHWWTGYQCPNHTNADLTNKDISVQFQNNFNYHSHWNR</sequence>
<feature type="domain" description="Fucosyltransferase C-terminal" evidence="13">
    <location>
        <begin position="229"/>
        <end position="383"/>
    </location>
</feature>
<evidence type="ECO:0000256" key="6">
    <source>
        <dbReference type="ARBA" id="ARBA00022692"/>
    </source>
</evidence>
<dbReference type="AlphaFoldDB" id="A0A6J1LY24"/>
<dbReference type="Proteomes" id="UP000504633">
    <property type="component" value="Unplaced"/>
</dbReference>
<dbReference type="Pfam" id="PF17039">
    <property type="entry name" value="Glyco_tran_10_N"/>
    <property type="match status" value="1"/>
</dbReference>
<keyword evidence="11" id="KW-0325">Glycoprotein</keyword>
<keyword evidence="6 12" id="KW-0812">Transmembrane</keyword>
<keyword evidence="5 12" id="KW-0808">Transferase</keyword>
<feature type="transmembrane region" description="Helical" evidence="12">
    <location>
        <begin position="59"/>
        <end position="82"/>
    </location>
</feature>
<evidence type="ECO:0000256" key="9">
    <source>
        <dbReference type="ARBA" id="ARBA00023034"/>
    </source>
</evidence>
<comment type="subcellular location">
    <subcellularLocation>
        <location evidence="1 12">Golgi apparatus</location>
        <location evidence="1 12">Golgi stack membrane</location>
        <topology evidence="1 12">Single-pass type II membrane protein</topology>
    </subcellularLocation>
</comment>
<evidence type="ECO:0000256" key="3">
    <source>
        <dbReference type="ARBA" id="ARBA00008919"/>
    </source>
</evidence>
<evidence type="ECO:0000256" key="7">
    <source>
        <dbReference type="ARBA" id="ARBA00022968"/>
    </source>
</evidence>
<evidence type="ECO:0000259" key="14">
    <source>
        <dbReference type="Pfam" id="PF17039"/>
    </source>
</evidence>
<dbReference type="InterPro" id="IPR055270">
    <property type="entry name" value="Glyco_tran_10_C"/>
</dbReference>
<keyword evidence="7" id="KW-0735">Signal-anchor</keyword>
<evidence type="ECO:0000256" key="4">
    <source>
        <dbReference type="ARBA" id="ARBA00022676"/>
    </source>
</evidence>
<dbReference type="InterPro" id="IPR031481">
    <property type="entry name" value="Glyco_tran_10_N"/>
</dbReference>
<dbReference type="InterPro" id="IPR038577">
    <property type="entry name" value="GT10-like_C_sf"/>
</dbReference>
<dbReference type="UniPathway" id="UPA00378"/>
<name>A0A6J1LY24_DROHY</name>
<keyword evidence="10 12" id="KW-0472">Membrane</keyword>
<dbReference type="InterPro" id="IPR001503">
    <property type="entry name" value="Glyco_trans_10"/>
</dbReference>
<evidence type="ECO:0000313" key="15">
    <source>
        <dbReference type="Proteomes" id="UP000504633"/>
    </source>
</evidence>
<dbReference type="Gene3D" id="3.40.50.11660">
    <property type="entry name" value="Glycosyl transferase family 10, C-terminal domain"/>
    <property type="match status" value="1"/>
</dbReference>
<dbReference type="EC" id="2.4.1.-" evidence="12"/>
<proteinExistence type="inferred from homology"/>
<reference evidence="16" key="1">
    <citation type="submission" date="2025-08" db="UniProtKB">
        <authorList>
            <consortium name="RefSeq"/>
        </authorList>
    </citation>
    <scope>IDENTIFICATION</scope>
    <source>
        <strain evidence="16">15085-1641.00</strain>
        <tissue evidence="16">Whole body</tissue>
    </source>
</reference>
<keyword evidence="9 12" id="KW-0333">Golgi apparatus</keyword>
<protein>
    <recommendedName>
        <fullName evidence="12">Fucosyltransferase</fullName>
        <ecNumber evidence="12">2.4.1.-</ecNumber>
    </recommendedName>
</protein>
<keyword evidence="15" id="KW-1185">Reference proteome</keyword>
<dbReference type="RefSeq" id="XP_023173261.2">
    <property type="nucleotide sequence ID" value="XM_023317493.2"/>
</dbReference>
<evidence type="ECO:0000256" key="2">
    <source>
        <dbReference type="ARBA" id="ARBA00004922"/>
    </source>
</evidence>
<evidence type="ECO:0000256" key="5">
    <source>
        <dbReference type="ARBA" id="ARBA00022679"/>
    </source>
</evidence>
<evidence type="ECO:0000256" key="8">
    <source>
        <dbReference type="ARBA" id="ARBA00022989"/>
    </source>
</evidence>
<evidence type="ECO:0000259" key="13">
    <source>
        <dbReference type="Pfam" id="PF00852"/>
    </source>
</evidence>
<evidence type="ECO:0000256" key="11">
    <source>
        <dbReference type="ARBA" id="ARBA00023180"/>
    </source>
</evidence>
<dbReference type="GeneID" id="111601069"/>
<keyword evidence="4 12" id="KW-0328">Glycosyltransferase</keyword>
<gene>
    <name evidence="16" type="primary">LOC111601069</name>
</gene>
<feature type="domain" description="Fucosyltransferase N-terminal" evidence="14">
    <location>
        <begin position="97"/>
        <end position="198"/>
    </location>
</feature>
<comment type="similarity">
    <text evidence="3 12">Belongs to the glycosyltransferase 10 family.</text>
</comment>
<comment type="pathway">
    <text evidence="2">Protein modification; protein glycosylation.</text>
</comment>
<keyword evidence="8 12" id="KW-1133">Transmembrane helix</keyword>
<dbReference type="PANTHER" id="PTHR48438">
    <property type="entry name" value="ALPHA-(1,3)-FUCOSYLTRANSFERASE C-RELATED"/>
    <property type="match status" value="1"/>
</dbReference>
<evidence type="ECO:0000256" key="1">
    <source>
        <dbReference type="ARBA" id="ARBA00004447"/>
    </source>
</evidence>
<organism evidence="15 16">
    <name type="scientific">Drosophila hydei</name>
    <name type="common">Fruit fly</name>
    <dbReference type="NCBI Taxonomy" id="7224"/>
    <lineage>
        <taxon>Eukaryota</taxon>
        <taxon>Metazoa</taxon>
        <taxon>Ecdysozoa</taxon>
        <taxon>Arthropoda</taxon>
        <taxon>Hexapoda</taxon>
        <taxon>Insecta</taxon>
        <taxon>Pterygota</taxon>
        <taxon>Neoptera</taxon>
        <taxon>Endopterygota</taxon>
        <taxon>Diptera</taxon>
        <taxon>Brachycera</taxon>
        <taxon>Muscomorpha</taxon>
        <taxon>Ephydroidea</taxon>
        <taxon>Drosophilidae</taxon>
        <taxon>Drosophila</taxon>
    </lineage>
</organism>
<evidence type="ECO:0000313" key="16">
    <source>
        <dbReference type="RefSeq" id="XP_023173261.2"/>
    </source>
</evidence>
<dbReference type="OMA" id="YHFMLIF"/>
<dbReference type="GO" id="GO:0032580">
    <property type="term" value="C:Golgi cisterna membrane"/>
    <property type="evidence" value="ECO:0007669"/>
    <property type="project" value="UniProtKB-SubCell"/>
</dbReference>
<dbReference type="OrthoDB" id="427096at2759"/>
<accession>A0A6J1LY24</accession>
<dbReference type="Pfam" id="PF00852">
    <property type="entry name" value="Glyco_transf_10"/>
    <property type="match status" value="1"/>
</dbReference>
<dbReference type="KEGG" id="dhe:111601069"/>
<dbReference type="PANTHER" id="PTHR48438:SF1">
    <property type="entry name" value="ALPHA-(1,3)-FUCOSYLTRANSFERASE C-RELATED"/>
    <property type="match status" value="1"/>
</dbReference>